<gene>
    <name evidence="1" type="ORF">ALO68_00926</name>
</gene>
<comment type="caution">
    <text evidence="1">The sequence shown here is derived from an EMBL/GenBank/DDBJ whole genome shotgun (WGS) entry which is preliminary data.</text>
</comment>
<dbReference type="AlphaFoldDB" id="A0A0N8RLQ0"/>
<proteinExistence type="predicted"/>
<dbReference type="PATRIC" id="fig|251654.3.peg.1173"/>
<organism evidence="1 2">
    <name type="scientific">Pseudomonas syringae pv. helianthi</name>
    <dbReference type="NCBI Taxonomy" id="251654"/>
    <lineage>
        <taxon>Bacteria</taxon>
        <taxon>Pseudomonadati</taxon>
        <taxon>Pseudomonadota</taxon>
        <taxon>Gammaproteobacteria</taxon>
        <taxon>Pseudomonadales</taxon>
        <taxon>Pseudomonadaceae</taxon>
        <taxon>Pseudomonas</taxon>
    </lineage>
</organism>
<dbReference type="Proteomes" id="UP000050557">
    <property type="component" value="Unassembled WGS sequence"/>
</dbReference>
<reference evidence="1 2" key="1">
    <citation type="submission" date="2015-09" db="EMBL/GenBank/DDBJ databases">
        <title>Genome announcement of multiple Pseudomonas syringae strains.</title>
        <authorList>
            <person name="Thakur S."/>
            <person name="Wang P.W."/>
            <person name="Gong Y."/>
            <person name="Weir B.S."/>
            <person name="Guttman D.S."/>
        </authorList>
    </citation>
    <scope>NUCLEOTIDE SEQUENCE [LARGE SCALE GENOMIC DNA]</scope>
    <source>
        <strain evidence="1 2">ICMP4531</strain>
    </source>
</reference>
<name>A0A0N8RLQ0_9PSED</name>
<evidence type="ECO:0000313" key="2">
    <source>
        <dbReference type="Proteomes" id="UP000050557"/>
    </source>
</evidence>
<sequence length="60" mass="6741">MEHRLMEKYDARASNAFANDPVRNSPGKKLYEAADIKTQRKVNRLANSLDKKFKASVGCG</sequence>
<protein>
    <submittedName>
        <fullName evidence="1">Rh</fullName>
    </submittedName>
</protein>
<dbReference type="EMBL" id="LJQM01000241">
    <property type="protein sequence ID" value="KPX40607.1"/>
    <property type="molecule type" value="Genomic_DNA"/>
</dbReference>
<accession>A0A0N8RLQ0</accession>
<evidence type="ECO:0000313" key="1">
    <source>
        <dbReference type="EMBL" id="KPX40607.1"/>
    </source>
</evidence>